<dbReference type="InterPro" id="IPR012338">
    <property type="entry name" value="Beta-lactam/transpept-like"/>
</dbReference>
<dbReference type="PANTHER" id="PTHR43283">
    <property type="entry name" value="BETA-LACTAMASE-RELATED"/>
    <property type="match status" value="1"/>
</dbReference>
<evidence type="ECO:0000256" key="1">
    <source>
        <dbReference type="ARBA" id="ARBA00022801"/>
    </source>
</evidence>
<feature type="domain" description="Beta-lactamase-related" evidence="2">
    <location>
        <begin position="23"/>
        <end position="334"/>
    </location>
</feature>
<dbReference type="PANTHER" id="PTHR43283:SF11">
    <property type="entry name" value="BETA-LACTAMASE-RELATED DOMAIN-CONTAINING PROTEIN"/>
    <property type="match status" value="1"/>
</dbReference>
<keyword evidence="1 3" id="KW-0378">Hydrolase</keyword>
<gene>
    <name evidence="3" type="ORF">QNH39_25925</name>
</gene>
<organism evidence="3 4">
    <name type="scientific">Neobacillus novalis</name>
    <dbReference type="NCBI Taxonomy" id="220687"/>
    <lineage>
        <taxon>Bacteria</taxon>
        <taxon>Bacillati</taxon>
        <taxon>Bacillota</taxon>
        <taxon>Bacilli</taxon>
        <taxon>Bacillales</taxon>
        <taxon>Bacillaceae</taxon>
        <taxon>Neobacillus</taxon>
    </lineage>
</organism>
<dbReference type="AlphaFoldDB" id="A0AA95MPG9"/>
<reference evidence="3" key="1">
    <citation type="submission" date="2023-05" db="EMBL/GenBank/DDBJ databases">
        <title>Comparative genomics of Bacillaceae isolates and their secondary metabolite potential.</title>
        <authorList>
            <person name="Song L."/>
            <person name="Nielsen L.J."/>
            <person name="Mohite O."/>
            <person name="Xu X."/>
            <person name="Weber T."/>
            <person name="Kovacs A.T."/>
        </authorList>
    </citation>
    <scope>NUCLEOTIDE SEQUENCE</scope>
    <source>
        <strain evidence="3">XLM17</strain>
    </source>
</reference>
<proteinExistence type="predicted"/>
<dbReference type="GO" id="GO:0016787">
    <property type="term" value="F:hydrolase activity"/>
    <property type="evidence" value="ECO:0007669"/>
    <property type="project" value="UniProtKB-KW"/>
</dbReference>
<dbReference type="Pfam" id="PF00144">
    <property type="entry name" value="Beta-lactamase"/>
    <property type="match status" value="1"/>
</dbReference>
<dbReference type="EC" id="3.1.1.103" evidence="3"/>
<name>A0AA95MPG9_9BACI</name>
<dbReference type="Gene3D" id="3.40.710.10">
    <property type="entry name" value="DD-peptidase/beta-lactamase superfamily"/>
    <property type="match status" value="1"/>
</dbReference>
<accession>A0AA95MPG9</accession>
<keyword evidence="4" id="KW-1185">Reference proteome</keyword>
<dbReference type="EMBL" id="CP126114">
    <property type="protein sequence ID" value="WHY85974.1"/>
    <property type="molecule type" value="Genomic_DNA"/>
</dbReference>
<dbReference type="SUPFAM" id="SSF56601">
    <property type="entry name" value="beta-lactamase/transpeptidase-like"/>
    <property type="match status" value="1"/>
</dbReference>
<evidence type="ECO:0000313" key="4">
    <source>
        <dbReference type="Proteomes" id="UP001178288"/>
    </source>
</evidence>
<sequence length="354" mass="39346">MDNISTLLERARAVRVFSGAVFIYGNSKGITAEGSVGTLAWDGEPVESNSLWDLASVSKPLIMLSLMKLVEQGEVSLDDPISYFLPSYLGTNKADITLFELLTHTSGIPGQQPLYKQVKTPEEMREAVRQLPLRNKIGSTVEYTSQGYMILGDIIESVTGNRLDTGMKELVFAPLGIVNTMFNPPEQYINRMAATEYCSWRNQTIRGMVHDENCVVLGGIAGHAGLFGTAKDLSIICQMMLRMGRTDNEEFLNPLTIKLMTENHTKSLNLARALGWQGKDLKGSPAGDLFSPTSYGHTGFTGTSLWMDPEKDVFAILLTNRVHPTRENEKIKRIRAIYHNLAILDMQKIENKVK</sequence>
<dbReference type="Proteomes" id="UP001178288">
    <property type="component" value="Chromosome"/>
</dbReference>
<dbReference type="RefSeq" id="WP_066093327.1">
    <property type="nucleotide sequence ID" value="NZ_CP126114.1"/>
</dbReference>
<dbReference type="KEGG" id="nnv:QNH39_25925"/>
<dbReference type="InterPro" id="IPR050789">
    <property type="entry name" value="Diverse_Enzym_Activities"/>
</dbReference>
<dbReference type="InterPro" id="IPR001466">
    <property type="entry name" value="Beta-lactam-related"/>
</dbReference>
<evidence type="ECO:0000313" key="3">
    <source>
        <dbReference type="EMBL" id="WHY85974.1"/>
    </source>
</evidence>
<protein>
    <submittedName>
        <fullName evidence="3">Serine hydrolase domain-containing protein</fullName>
        <ecNumber evidence="3">3.1.1.103</ecNumber>
    </submittedName>
</protein>
<evidence type="ECO:0000259" key="2">
    <source>
        <dbReference type="Pfam" id="PF00144"/>
    </source>
</evidence>